<accession>A0ABT4CX21</accession>
<sequence length="121" mass="14342">MNLKLCSVCGRPYSELHHIVFRSQAPYMKEVKLNHKYLCIEHHRGNSSPHRNREIDLKYKKELQKKLLDLFPKAYYTVEEIGELLGISELGTYRIVKTLKLHEEGYERVDLVIRMMGGMMY</sequence>
<comment type="caution">
    <text evidence="1">The sequence shown here is derived from an EMBL/GenBank/DDBJ whole genome shotgun (WGS) entry which is preliminary data.</text>
</comment>
<proteinExistence type="predicted"/>
<evidence type="ECO:0000313" key="1">
    <source>
        <dbReference type="EMBL" id="MCY6372434.1"/>
    </source>
</evidence>
<evidence type="ECO:0008006" key="3">
    <source>
        <dbReference type="Google" id="ProtNLM"/>
    </source>
</evidence>
<dbReference type="RefSeq" id="WP_268051424.1">
    <property type="nucleotide sequence ID" value="NZ_JAPQES010000007.1"/>
</dbReference>
<gene>
    <name evidence="1" type="ORF">OXH55_17540</name>
</gene>
<name>A0ABT4CX21_9CLOT</name>
<reference evidence="1" key="1">
    <citation type="submission" date="2022-12" db="EMBL/GenBank/DDBJ databases">
        <authorList>
            <person name="Wang J."/>
        </authorList>
    </citation>
    <scope>NUCLEOTIDE SEQUENCE</scope>
    <source>
        <strain evidence="1">HY-42-06</strain>
    </source>
</reference>
<dbReference type="Proteomes" id="UP001079657">
    <property type="component" value="Unassembled WGS sequence"/>
</dbReference>
<keyword evidence="2" id="KW-1185">Reference proteome</keyword>
<organism evidence="1 2">
    <name type="scientific">Clostridium ganghwense</name>
    <dbReference type="NCBI Taxonomy" id="312089"/>
    <lineage>
        <taxon>Bacteria</taxon>
        <taxon>Bacillati</taxon>
        <taxon>Bacillota</taxon>
        <taxon>Clostridia</taxon>
        <taxon>Eubacteriales</taxon>
        <taxon>Clostridiaceae</taxon>
        <taxon>Clostridium</taxon>
    </lineage>
</organism>
<protein>
    <recommendedName>
        <fullName evidence="3">HNH endonuclease</fullName>
    </recommendedName>
</protein>
<evidence type="ECO:0000313" key="2">
    <source>
        <dbReference type="Proteomes" id="UP001079657"/>
    </source>
</evidence>
<dbReference type="EMBL" id="JAPQES010000007">
    <property type="protein sequence ID" value="MCY6372434.1"/>
    <property type="molecule type" value="Genomic_DNA"/>
</dbReference>